<proteinExistence type="predicted"/>
<protein>
    <submittedName>
        <fullName evidence="2">Uncharacterized protein</fullName>
    </submittedName>
</protein>
<dbReference type="AlphaFoldDB" id="A0A645EZ38"/>
<evidence type="ECO:0000256" key="1">
    <source>
        <dbReference type="SAM" id="MobiDB-lite"/>
    </source>
</evidence>
<name>A0A645EZ38_9ZZZZ</name>
<dbReference type="AntiFam" id="ANF00095">
    <property type="entry name" value="Shadow ORF (opposite ABC transporters)"/>
</dbReference>
<dbReference type="EMBL" id="VSSQ01053172">
    <property type="protein sequence ID" value="MPN07207.1"/>
    <property type="molecule type" value="Genomic_DNA"/>
</dbReference>
<organism evidence="2">
    <name type="scientific">bioreactor metagenome</name>
    <dbReference type="NCBI Taxonomy" id="1076179"/>
    <lineage>
        <taxon>unclassified sequences</taxon>
        <taxon>metagenomes</taxon>
        <taxon>ecological metagenomes</taxon>
    </lineage>
</organism>
<evidence type="ECO:0000313" key="2">
    <source>
        <dbReference type="EMBL" id="MPN07207.1"/>
    </source>
</evidence>
<feature type="compositionally biased region" description="Basic and acidic residues" evidence="1">
    <location>
        <begin position="174"/>
        <end position="188"/>
    </location>
</feature>
<gene>
    <name evidence="2" type="ORF">SDC9_154473</name>
</gene>
<feature type="region of interest" description="Disordered" evidence="1">
    <location>
        <begin position="128"/>
        <end position="188"/>
    </location>
</feature>
<dbReference type="AntiFam" id="ANF00142">
    <property type="entry name" value="Shadow ORF (opposite yadG)"/>
</dbReference>
<sequence>MGDEFAIMADHHDRGALLVESVDQVHDRLHTAPVLSGGGLVDHQDLGLGDQRRGHRDQLSLSAGQRRRVGFAQIRQTGELQHGGGPRGDLCLWPPCHPQREADLIGNRATEDLMIGILEDVTDLTRQLPSRPAGDIASADQDPSGGWTKQSVQVFGDSRLSRPVGPGQSDELPGADREVDAVQHLRPR</sequence>
<reference evidence="2" key="1">
    <citation type="submission" date="2019-08" db="EMBL/GenBank/DDBJ databases">
        <authorList>
            <person name="Kucharzyk K."/>
            <person name="Murdoch R.W."/>
            <person name="Higgins S."/>
            <person name="Loffler F."/>
        </authorList>
    </citation>
    <scope>NUCLEOTIDE SEQUENCE</scope>
</reference>
<comment type="caution">
    <text evidence="2">The sequence shown here is derived from an EMBL/GenBank/DDBJ whole genome shotgun (WGS) entry which is preliminary data.</text>
</comment>
<accession>A0A645EZ38</accession>